<reference evidence="1" key="1">
    <citation type="submission" date="2018-05" db="EMBL/GenBank/DDBJ databases">
        <authorList>
            <person name="Lanie J.A."/>
            <person name="Ng W.-L."/>
            <person name="Kazmierczak K.M."/>
            <person name="Andrzejewski T.M."/>
            <person name="Davidsen T.M."/>
            <person name="Wayne K.J."/>
            <person name="Tettelin H."/>
            <person name="Glass J.I."/>
            <person name="Rusch D."/>
            <person name="Podicherti R."/>
            <person name="Tsui H.-C.T."/>
            <person name="Winkler M.E."/>
        </authorList>
    </citation>
    <scope>NUCLEOTIDE SEQUENCE</scope>
</reference>
<accession>A0A382D946</accession>
<evidence type="ECO:0000313" key="1">
    <source>
        <dbReference type="EMBL" id="SVB34649.1"/>
    </source>
</evidence>
<dbReference type="EMBL" id="UINC01038121">
    <property type="protein sequence ID" value="SVB34649.1"/>
    <property type="molecule type" value="Genomic_DNA"/>
</dbReference>
<gene>
    <name evidence="1" type="ORF">METZ01_LOCUS187503</name>
</gene>
<name>A0A382D946_9ZZZZ</name>
<organism evidence="1">
    <name type="scientific">marine metagenome</name>
    <dbReference type="NCBI Taxonomy" id="408172"/>
    <lineage>
        <taxon>unclassified sequences</taxon>
        <taxon>metagenomes</taxon>
        <taxon>ecological metagenomes</taxon>
    </lineage>
</organism>
<feature type="non-terminal residue" evidence="1">
    <location>
        <position position="26"/>
    </location>
</feature>
<protein>
    <submittedName>
        <fullName evidence="1">Uncharacterized protein</fullName>
    </submittedName>
</protein>
<sequence length="26" mass="2676">MSLSREIMCSVTVAVSLAFSLLGCAS</sequence>
<dbReference type="PROSITE" id="PS51257">
    <property type="entry name" value="PROKAR_LIPOPROTEIN"/>
    <property type="match status" value="1"/>
</dbReference>
<proteinExistence type="predicted"/>
<dbReference type="AlphaFoldDB" id="A0A382D946"/>